<evidence type="ECO:0000313" key="2">
    <source>
        <dbReference type="Proteomes" id="UP001165663"/>
    </source>
</evidence>
<accession>A0AA37V186</accession>
<sequence>MVLIDWTAEFDGWLNRLESAAEEGRRIARLQLDYIDAQLVVLEELTGEPVEETAVLRRVRQSRKFPVWRLSHPFDPDVAVRMICWFPDDRHVVVALFAGDKARMGDVFYNSVGARADAAIAQWQREVERDG</sequence>
<dbReference type="AlphaFoldDB" id="A0AA37V186"/>
<protein>
    <submittedName>
        <fullName evidence="1">Uncharacterized protein</fullName>
    </submittedName>
</protein>
<evidence type="ECO:0000313" key="1">
    <source>
        <dbReference type="EMBL" id="GLB87093.1"/>
    </source>
</evidence>
<name>A0AA37V186_9MYCO</name>
<dbReference type="Proteomes" id="UP001165663">
    <property type="component" value="Unassembled WGS sequence"/>
</dbReference>
<comment type="caution">
    <text evidence="1">The sequence shown here is derived from an EMBL/GenBank/DDBJ whole genome shotgun (WGS) entry which is preliminary data.</text>
</comment>
<proteinExistence type="predicted"/>
<organism evidence="1 2">
    <name type="scientific">Mycobacterium kiyosense</name>
    <dbReference type="NCBI Taxonomy" id="2871094"/>
    <lineage>
        <taxon>Bacteria</taxon>
        <taxon>Bacillati</taxon>
        <taxon>Actinomycetota</taxon>
        <taxon>Actinomycetes</taxon>
        <taxon>Mycobacteriales</taxon>
        <taxon>Mycobacteriaceae</taxon>
        <taxon>Mycobacterium</taxon>
    </lineage>
</organism>
<dbReference type="EMBL" id="BRXE01000316">
    <property type="protein sequence ID" value="GLB87093.1"/>
    <property type="molecule type" value="Genomic_DNA"/>
</dbReference>
<reference evidence="1" key="1">
    <citation type="submission" date="2022-07" db="EMBL/GenBank/DDBJ databases">
        <title>Mycobacterium kiyosense sp. nov., scotochromogenic slow-glowing species isolated from respiratory specimens.</title>
        <authorList>
            <person name="Fukano H."/>
            <person name="Kazumi Y."/>
            <person name="Sakagami N."/>
            <person name="Ato M."/>
            <person name="Mitarai S."/>
            <person name="Hoshino Y."/>
        </authorList>
    </citation>
    <scope>NUCLEOTIDE SEQUENCE</scope>
    <source>
        <strain evidence="1">SRL2020-028</strain>
    </source>
</reference>
<gene>
    <name evidence="1" type="ORF">SRL2020028_63490</name>
</gene>
<dbReference type="RefSeq" id="WP_309299023.1">
    <property type="nucleotide sequence ID" value="NZ_BRXG01000164.1"/>
</dbReference>